<dbReference type="InterPro" id="IPR025827">
    <property type="entry name" value="Zn_ribbon_recom_dom"/>
</dbReference>
<evidence type="ECO:0000256" key="1">
    <source>
        <dbReference type="SAM" id="Coils"/>
    </source>
</evidence>
<dbReference type="SUPFAM" id="SSF53041">
    <property type="entry name" value="Resolvase-like"/>
    <property type="match status" value="1"/>
</dbReference>
<evidence type="ECO:0000313" key="4">
    <source>
        <dbReference type="EMBL" id="AIR11029.1"/>
    </source>
</evidence>
<dbReference type="GO" id="GO:0003677">
    <property type="term" value="F:DNA binding"/>
    <property type="evidence" value="ECO:0007669"/>
    <property type="project" value="InterPro"/>
</dbReference>
<dbReference type="Pfam" id="PF07508">
    <property type="entry name" value="Recombinase"/>
    <property type="match status" value="1"/>
</dbReference>
<dbReference type="EMBL" id="CP007646">
    <property type="protein sequence ID" value="AIR11029.1"/>
    <property type="molecule type" value="Genomic_DNA"/>
</dbReference>
<feature type="coiled-coil region" evidence="1">
    <location>
        <begin position="440"/>
        <end position="467"/>
    </location>
</feature>
<name>A0A089QD68_9LACO</name>
<reference evidence="4 5" key="1">
    <citation type="journal article" date="2014" name="BMC Genomics">
        <title>Unusual genome complexity in Lactobacillus salivarius JCM1046.</title>
        <authorList>
            <person name="Raftis E.J."/>
            <person name="Forde B.M."/>
            <person name="Claesson M.J."/>
            <person name="O'Toole P.W."/>
        </authorList>
    </citation>
    <scope>NUCLEOTIDE SEQUENCE [LARGE SCALE GENOMIC DNA]</scope>
    <source>
        <strain evidence="4 5">JCM1046</strain>
    </source>
</reference>
<dbReference type="InterPro" id="IPR038109">
    <property type="entry name" value="DNA_bind_recomb_sf"/>
</dbReference>
<dbReference type="InterPro" id="IPR036162">
    <property type="entry name" value="Resolvase-like_N_sf"/>
</dbReference>
<proteinExistence type="predicted"/>
<dbReference type="KEGG" id="lsj:LSJ_1369"/>
<dbReference type="Proteomes" id="UP000029488">
    <property type="component" value="Chromosome"/>
</dbReference>
<dbReference type="Pfam" id="PF00239">
    <property type="entry name" value="Resolvase"/>
    <property type="match status" value="1"/>
</dbReference>
<dbReference type="CDD" id="cd00338">
    <property type="entry name" value="Ser_Recombinase"/>
    <property type="match status" value="1"/>
</dbReference>
<dbReference type="SMART" id="SM00857">
    <property type="entry name" value="Resolvase"/>
    <property type="match status" value="1"/>
</dbReference>
<keyword evidence="1" id="KW-0175">Coiled coil</keyword>
<evidence type="ECO:0000259" key="3">
    <source>
        <dbReference type="PROSITE" id="PS51737"/>
    </source>
</evidence>
<accession>A0A089QD68</accession>
<sequence>MAKVRIIPAQVKQGNRNRQIEETEAKLKVAAYCRVSTLYEDQASSYETQVAHYKEYITKNPKWELAGIYADDGISGTDTKKRNQFNQMIDDAKQGKIDLIVTKSISRFARNTIDCLQYIRELKELHVAVFFEKENINTMDAKGEVLITIMASLAQQESESISRNIKIGLQYRYQRGQVIVNTARFLGYDKDDDGNLVINPEQAKVVKRIFYECLTGKSAIEIARELTKEGLKNGIGRTKWHSSGIIKILRNEKYIGDALLQKTYTVDFLTKKRVKNDGQVPQYYVENNHPAIISRALFYQVQKLLDMRREGFTTEGGHHHGYTNAYCFSSIVFCGRCKDIYTRCVWYRPKIGEVEKVNVWRCYSRLHWNHKGKRCMGRTITEADLEEASLKAMNELIQQHQLADKQIAANILKVTKGTTGPSLDDLDQQLEDQQLLLLSMSTHNKNVEQLTEQVQALRKQREQLIQQEIDHDIKRSYLKNIQSFFQTYQGGLTKFDEKLVRLLIEKITIFKSKIEFTFKDGEVITIKA</sequence>
<feature type="domain" description="Resolvase/invertase-type recombinase catalytic" evidence="2">
    <location>
        <begin position="28"/>
        <end position="176"/>
    </location>
</feature>
<dbReference type="InterPro" id="IPR006119">
    <property type="entry name" value="Resolv_N"/>
</dbReference>
<dbReference type="InterPro" id="IPR050639">
    <property type="entry name" value="SSR_resolvase"/>
</dbReference>
<dbReference type="Pfam" id="PF13408">
    <property type="entry name" value="Zn_ribbon_recom"/>
    <property type="match status" value="1"/>
</dbReference>
<dbReference type="GO" id="GO:0000150">
    <property type="term" value="F:DNA strand exchange activity"/>
    <property type="evidence" value="ECO:0007669"/>
    <property type="project" value="InterPro"/>
</dbReference>
<organism evidence="4 5">
    <name type="scientific">Ligilactobacillus salivarius</name>
    <dbReference type="NCBI Taxonomy" id="1624"/>
    <lineage>
        <taxon>Bacteria</taxon>
        <taxon>Bacillati</taxon>
        <taxon>Bacillota</taxon>
        <taxon>Bacilli</taxon>
        <taxon>Lactobacillales</taxon>
        <taxon>Lactobacillaceae</taxon>
        <taxon>Ligilactobacillus</taxon>
    </lineage>
</organism>
<dbReference type="PANTHER" id="PTHR30461">
    <property type="entry name" value="DNA-INVERTASE FROM LAMBDOID PROPHAGE"/>
    <property type="match status" value="1"/>
</dbReference>
<dbReference type="PROSITE" id="PS51736">
    <property type="entry name" value="RECOMBINASES_3"/>
    <property type="match status" value="1"/>
</dbReference>
<protein>
    <submittedName>
        <fullName evidence="4">Site-specific recombinase</fullName>
    </submittedName>
</protein>
<dbReference type="Gene3D" id="3.90.1750.20">
    <property type="entry name" value="Putative Large Serine Recombinase, Chain B, Domain 2"/>
    <property type="match status" value="1"/>
</dbReference>
<dbReference type="RefSeq" id="WP_044005233.1">
    <property type="nucleotide sequence ID" value="NZ_CP007646.1"/>
</dbReference>
<dbReference type="Gene3D" id="3.40.50.1390">
    <property type="entry name" value="Resolvase, N-terminal catalytic domain"/>
    <property type="match status" value="1"/>
</dbReference>
<dbReference type="PANTHER" id="PTHR30461:SF23">
    <property type="entry name" value="DNA RECOMBINASE-RELATED"/>
    <property type="match status" value="1"/>
</dbReference>
<dbReference type="AlphaFoldDB" id="A0A089QD68"/>
<evidence type="ECO:0000313" key="5">
    <source>
        <dbReference type="Proteomes" id="UP000029488"/>
    </source>
</evidence>
<evidence type="ECO:0000259" key="2">
    <source>
        <dbReference type="PROSITE" id="PS51736"/>
    </source>
</evidence>
<dbReference type="PROSITE" id="PS51737">
    <property type="entry name" value="RECOMBINASE_DNA_BIND"/>
    <property type="match status" value="1"/>
</dbReference>
<dbReference type="InterPro" id="IPR011109">
    <property type="entry name" value="DNA_bind_recombinase_dom"/>
</dbReference>
<feature type="domain" description="Recombinase" evidence="3">
    <location>
        <begin position="185"/>
        <end position="311"/>
    </location>
</feature>
<gene>
    <name evidence="4" type="ORF">LSJ_1369</name>
</gene>